<evidence type="ECO:0000313" key="1">
    <source>
        <dbReference type="EMBL" id="GIG84000.1"/>
    </source>
</evidence>
<name>A0A8J3PZL4_9ACTN</name>
<dbReference type="EMBL" id="BONV01000046">
    <property type="protein sequence ID" value="GIG84000.1"/>
    <property type="molecule type" value="Genomic_DNA"/>
</dbReference>
<dbReference type="Gene3D" id="3.40.50.450">
    <property type="match status" value="1"/>
</dbReference>
<dbReference type="Proteomes" id="UP000630097">
    <property type="component" value="Unassembled WGS sequence"/>
</dbReference>
<comment type="caution">
    <text evidence="1">The sequence shown here is derived from an EMBL/GenBank/DDBJ whole genome shotgun (WGS) entry which is preliminary data.</text>
</comment>
<gene>
    <name evidence="1" type="ORF">Pka01_71270</name>
</gene>
<dbReference type="RefSeq" id="WP_203887287.1">
    <property type="nucleotide sequence ID" value="NZ_BAABHH010000030.1"/>
</dbReference>
<protein>
    <submittedName>
        <fullName evidence="1">Uncharacterized protein</fullName>
    </submittedName>
</protein>
<reference evidence="1 2" key="1">
    <citation type="submission" date="2021-01" db="EMBL/GenBank/DDBJ databases">
        <title>Whole genome shotgun sequence of Planotetraspora kaengkrachanensis NBRC 104272.</title>
        <authorList>
            <person name="Komaki H."/>
            <person name="Tamura T."/>
        </authorList>
    </citation>
    <scope>NUCLEOTIDE SEQUENCE [LARGE SCALE GENOMIC DNA]</scope>
    <source>
        <strain evidence="1 2">NBRC 104272</strain>
    </source>
</reference>
<accession>A0A8J3PZL4</accession>
<evidence type="ECO:0000313" key="2">
    <source>
        <dbReference type="Proteomes" id="UP000630097"/>
    </source>
</evidence>
<keyword evidence="2" id="KW-1185">Reference proteome</keyword>
<proteinExistence type="predicted"/>
<dbReference type="AlphaFoldDB" id="A0A8J3PZL4"/>
<dbReference type="SUPFAM" id="SSF102405">
    <property type="entry name" value="MCP/YpsA-like"/>
    <property type="match status" value="1"/>
</dbReference>
<organism evidence="1 2">
    <name type="scientific">Planotetraspora kaengkrachanensis</name>
    <dbReference type="NCBI Taxonomy" id="575193"/>
    <lineage>
        <taxon>Bacteria</taxon>
        <taxon>Bacillati</taxon>
        <taxon>Actinomycetota</taxon>
        <taxon>Actinomycetes</taxon>
        <taxon>Streptosporangiales</taxon>
        <taxon>Streptosporangiaceae</taxon>
        <taxon>Planotetraspora</taxon>
    </lineage>
</organism>
<sequence>MSDGLRVAVTGHRDLTPATTDLVGYAMRRELAEHAPAIVGVSCLAPGADQIFADLVLRLGGSLEAIVPARDYGCRLPARDRETFERLLGSARKVLHLPYDAPTPATYDEANTALLVDVDLLIAVWDGRPAQGQGGTAEVVSEARRRSIEVRILWPEGAGRTGAP</sequence>